<feature type="compositionally biased region" description="Basic and acidic residues" evidence="1">
    <location>
        <begin position="26"/>
        <end position="39"/>
    </location>
</feature>
<evidence type="ECO:0000313" key="4">
    <source>
        <dbReference type="Proteomes" id="UP000835052"/>
    </source>
</evidence>
<feature type="domain" description="Aminotransferase class V" evidence="2">
    <location>
        <begin position="261"/>
        <end position="573"/>
    </location>
</feature>
<proteinExistence type="predicted"/>
<feature type="region of interest" description="Disordered" evidence="1">
    <location>
        <begin position="26"/>
        <end position="74"/>
    </location>
</feature>
<dbReference type="Gene3D" id="3.90.1150.10">
    <property type="entry name" value="Aspartate Aminotransferase, domain 1"/>
    <property type="match status" value="1"/>
</dbReference>
<dbReference type="InterPro" id="IPR000192">
    <property type="entry name" value="Aminotrans_V_dom"/>
</dbReference>
<dbReference type="OrthoDB" id="420046at2759"/>
<dbReference type="PANTHER" id="PTHR43686:SF1">
    <property type="entry name" value="AMINOTRAN_5 DOMAIN-CONTAINING PROTEIN"/>
    <property type="match status" value="1"/>
</dbReference>
<dbReference type="InterPro" id="IPR014729">
    <property type="entry name" value="Rossmann-like_a/b/a_fold"/>
</dbReference>
<reference evidence="3" key="1">
    <citation type="submission" date="2020-10" db="EMBL/GenBank/DDBJ databases">
        <authorList>
            <person name="Kikuchi T."/>
        </authorList>
    </citation>
    <scope>NUCLEOTIDE SEQUENCE</scope>
    <source>
        <strain evidence="3">NKZ352</strain>
    </source>
</reference>
<protein>
    <recommendedName>
        <fullName evidence="2">Aminotransferase class V domain-containing protein</fullName>
    </recommendedName>
</protein>
<dbReference type="Pfam" id="PF00266">
    <property type="entry name" value="Aminotran_5"/>
    <property type="match status" value="1"/>
</dbReference>
<evidence type="ECO:0000256" key="1">
    <source>
        <dbReference type="SAM" id="MobiDB-lite"/>
    </source>
</evidence>
<gene>
    <name evidence="3" type="ORF">CAUJ_LOCUS12291</name>
</gene>
<sequence>MQGFKLSSGPVDERYRYLFEKRRGDDDLKGAFPMERREGSSNSYRQSLDPLNPPKDIDDEPDRKRHKGKRRRNGEGVKRLAAKLDFLVRILEIHLRRVLGKSRHDSLWNFNLPIFLNEILTFENCLRNNLFLIFYIARSFLMEERRFGEQIPASDVVQTPNSEDDVGNLLEWMRNDEIGHDATLESPFGDRQIVYCDYTASARAFKSIENYIQTEVLPFYGNTHSSVTVTAEQTTLFMHEARQEIRAMTGAGDLDDKPLVVVHSIHEHHSNLLPWRHRAEKCYVVDEQENGDVDLESLERNLKLAVENHAEALIVGAFTACSNVTGVLINVENVTKTLKKFGALSVWDYASAAPYVEIQVNGRFPLDAVFFSGHKFPGGVSSPGVLVVKKAIGQVSKPQRIGGGTVFFVSRAGEWYLKEAEHREEGGTADPVGAVRLAMAVKLKRSVGERNIGRFEENLSRIFLGEIAFPFFSFVVKDLKSGLFFHHNYISALLNDLFGIQTRAGCMCAGPYVQHLLGIDEKMSSEYLEALREIPNLDRTHLRRTREYSQHEFLRPGFTRISFPYYFTAEKVRQVAECVKFVAEHAADLIHLYQVNCESSEWHHKNQRVFHDRRWLGHTRFTKDGLIVKEAKKRERAPSMKELLEEAEILAEEFFDFLRMWERFPTAELLSNQSFPTSDEIEHITEDFEEIPSENQENGEKEFTCPLSLEEQTRGRGIDGDIECDEKLKQEVKTAEDWGRRVVVKPVALTRQEESQLEWHAPPIDMYKKVTEVIHELKMIKEGDRILVCLSGGKDSLSLLHILHFYQMRCRKNRSTKFDLGAITVDPGSAEYNPRPLIEYCKKLNIHYFYEEQVLWSHEE</sequence>
<dbReference type="InterPro" id="IPR015424">
    <property type="entry name" value="PyrdxlP-dep_Trfase"/>
</dbReference>
<evidence type="ECO:0000313" key="3">
    <source>
        <dbReference type="EMBL" id="CAD6196376.1"/>
    </source>
</evidence>
<accession>A0A8S1HN15</accession>
<dbReference type="Gene3D" id="3.40.640.10">
    <property type="entry name" value="Type I PLP-dependent aspartate aminotransferase-like (Major domain)"/>
    <property type="match status" value="1"/>
</dbReference>
<dbReference type="SUPFAM" id="SSF52402">
    <property type="entry name" value="Adenine nucleotide alpha hydrolases-like"/>
    <property type="match status" value="1"/>
</dbReference>
<dbReference type="EMBL" id="CAJGYM010000071">
    <property type="protein sequence ID" value="CAD6196376.1"/>
    <property type="molecule type" value="Genomic_DNA"/>
</dbReference>
<dbReference type="Gene3D" id="3.40.50.620">
    <property type="entry name" value="HUPs"/>
    <property type="match status" value="1"/>
</dbReference>
<dbReference type="InterPro" id="IPR015421">
    <property type="entry name" value="PyrdxlP-dep_Trfase_major"/>
</dbReference>
<organism evidence="3 4">
    <name type="scientific">Caenorhabditis auriculariae</name>
    <dbReference type="NCBI Taxonomy" id="2777116"/>
    <lineage>
        <taxon>Eukaryota</taxon>
        <taxon>Metazoa</taxon>
        <taxon>Ecdysozoa</taxon>
        <taxon>Nematoda</taxon>
        <taxon>Chromadorea</taxon>
        <taxon>Rhabditida</taxon>
        <taxon>Rhabditina</taxon>
        <taxon>Rhabditomorpha</taxon>
        <taxon>Rhabditoidea</taxon>
        <taxon>Rhabditidae</taxon>
        <taxon>Peloderinae</taxon>
        <taxon>Caenorhabditis</taxon>
    </lineage>
</organism>
<keyword evidence="4" id="KW-1185">Reference proteome</keyword>
<dbReference type="SUPFAM" id="SSF53383">
    <property type="entry name" value="PLP-dependent transferases"/>
    <property type="match status" value="1"/>
</dbReference>
<dbReference type="PANTHER" id="PTHR43686">
    <property type="entry name" value="SULFURTRANSFERASE-RELATED"/>
    <property type="match status" value="1"/>
</dbReference>
<comment type="caution">
    <text evidence="3">The sequence shown here is derived from an EMBL/GenBank/DDBJ whole genome shotgun (WGS) entry which is preliminary data.</text>
</comment>
<name>A0A8S1HN15_9PELO</name>
<dbReference type="InterPro" id="IPR015422">
    <property type="entry name" value="PyrdxlP-dep_Trfase_small"/>
</dbReference>
<evidence type="ECO:0000259" key="2">
    <source>
        <dbReference type="Pfam" id="PF00266"/>
    </source>
</evidence>
<dbReference type="Proteomes" id="UP000835052">
    <property type="component" value="Unassembled WGS sequence"/>
</dbReference>
<dbReference type="AlphaFoldDB" id="A0A8S1HN15"/>